<reference evidence="2 3" key="1">
    <citation type="journal article" date="2019" name="Int. J. Syst. Evol. Microbiol.">
        <title>The Global Catalogue of Microorganisms (GCM) 10K type strain sequencing project: providing services to taxonomists for standard genome sequencing and annotation.</title>
        <authorList>
            <consortium name="The Broad Institute Genomics Platform"/>
            <consortium name="The Broad Institute Genome Sequencing Center for Infectious Disease"/>
            <person name="Wu L."/>
            <person name="Ma J."/>
        </authorList>
    </citation>
    <scope>NUCLEOTIDE SEQUENCE [LARGE SCALE GENOMIC DNA]</scope>
    <source>
        <strain evidence="2 3">JCM 16013</strain>
    </source>
</reference>
<proteinExistence type="predicted"/>
<evidence type="ECO:0000256" key="1">
    <source>
        <dbReference type="SAM" id="MobiDB-lite"/>
    </source>
</evidence>
<protein>
    <recommendedName>
        <fullName evidence="4">SnoaL-like domain-containing protein</fullName>
    </recommendedName>
</protein>
<keyword evidence="3" id="KW-1185">Reference proteome</keyword>
<sequence length="178" mass="19347">MSPSPTAGSPSGDPGKLPQTKTLPTSTDPQFLAGVNALWQGIVDDNPQEALPFFFPESAYQQVKAIANPSSDYQNRLIGFYNLDIHAAHRLLGSGAKDAKLVGVTVPAGQAQWILPGGEQNKLSYYRVYGARLTYTQGGKTKSFGLFSLISWRGEWYVVHLGPNPRPKPVGTVYQPRS</sequence>
<gene>
    <name evidence="2" type="ORF">GCM10009838_18340</name>
</gene>
<comment type="caution">
    <text evidence="2">The sequence shown here is derived from an EMBL/GenBank/DDBJ whole genome shotgun (WGS) entry which is preliminary data.</text>
</comment>
<accession>A0ABN2R1D8</accession>
<evidence type="ECO:0008006" key="4">
    <source>
        <dbReference type="Google" id="ProtNLM"/>
    </source>
</evidence>
<feature type="region of interest" description="Disordered" evidence="1">
    <location>
        <begin position="1"/>
        <end position="26"/>
    </location>
</feature>
<dbReference type="Proteomes" id="UP001499854">
    <property type="component" value="Unassembled WGS sequence"/>
</dbReference>
<name>A0ABN2R1D8_9ACTN</name>
<organism evidence="2 3">
    <name type="scientific">Catenulispora subtropica</name>
    <dbReference type="NCBI Taxonomy" id="450798"/>
    <lineage>
        <taxon>Bacteria</taxon>
        <taxon>Bacillati</taxon>
        <taxon>Actinomycetota</taxon>
        <taxon>Actinomycetes</taxon>
        <taxon>Catenulisporales</taxon>
        <taxon>Catenulisporaceae</taxon>
        <taxon>Catenulispora</taxon>
    </lineage>
</organism>
<evidence type="ECO:0000313" key="2">
    <source>
        <dbReference type="EMBL" id="GAA1961938.1"/>
    </source>
</evidence>
<dbReference type="EMBL" id="BAAAQM010000007">
    <property type="protein sequence ID" value="GAA1961938.1"/>
    <property type="molecule type" value="Genomic_DNA"/>
</dbReference>
<evidence type="ECO:0000313" key="3">
    <source>
        <dbReference type="Proteomes" id="UP001499854"/>
    </source>
</evidence>